<dbReference type="InterPro" id="IPR050188">
    <property type="entry name" value="RluA_PseudoU_synthase"/>
</dbReference>
<dbReference type="GO" id="GO:0009982">
    <property type="term" value="F:pseudouridine synthase activity"/>
    <property type="evidence" value="ECO:0007669"/>
    <property type="project" value="InterPro"/>
</dbReference>
<evidence type="ECO:0000256" key="4">
    <source>
        <dbReference type="PIRSR" id="PIRSR606225-1"/>
    </source>
</evidence>
<dbReference type="Proteomes" id="UP000515860">
    <property type="component" value="Chromosome"/>
</dbReference>
<dbReference type="NCBIfam" id="TIGR00005">
    <property type="entry name" value="rluA_subfam"/>
    <property type="match status" value="1"/>
</dbReference>
<dbReference type="CDD" id="cd00165">
    <property type="entry name" value="S4"/>
    <property type="match status" value="1"/>
</dbReference>
<accession>A0A7G9GFP7</accession>
<dbReference type="Pfam" id="PF00849">
    <property type="entry name" value="PseudoU_synth_2"/>
    <property type="match status" value="1"/>
</dbReference>
<dbReference type="InterPro" id="IPR020103">
    <property type="entry name" value="PsdUridine_synth_cat_dom_sf"/>
</dbReference>
<comment type="similarity">
    <text evidence="2 6">Belongs to the pseudouridine synthase RluA family.</text>
</comment>
<evidence type="ECO:0000313" key="8">
    <source>
        <dbReference type="EMBL" id="QNM09629.1"/>
    </source>
</evidence>
<protein>
    <recommendedName>
        <fullName evidence="6">Pseudouridine synthase</fullName>
        <ecNumber evidence="6">5.4.99.-</ecNumber>
    </recommendedName>
</protein>
<keyword evidence="3 6" id="KW-0413">Isomerase</keyword>
<evidence type="ECO:0000256" key="6">
    <source>
        <dbReference type="RuleBase" id="RU362028"/>
    </source>
</evidence>
<proteinExistence type="inferred from homology"/>
<feature type="domain" description="Pseudouridine synthase RsuA/RluA-like" evidence="7">
    <location>
        <begin position="93"/>
        <end position="251"/>
    </location>
</feature>
<dbReference type="GO" id="GO:0140098">
    <property type="term" value="F:catalytic activity, acting on RNA"/>
    <property type="evidence" value="ECO:0007669"/>
    <property type="project" value="UniProtKB-ARBA"/>
</dbReference>
<comment type="function">
    <text evidence="6">Responsible for synthesis of pseudouridine from uracil.</text>
</comment>
<evidence type="ECO:0000313" key="9">
    <source>
        <dbReference type="Proteomes" id="UP000515860"/>
    </source>
</evidence>
<dbReference type="AlphaFoldDB" id="A0A7G9GFP7"/>
<dbReference type="CDD" id="cd02869">
    <property type="entry name" value="PseudoU_synth_RluA_like"/>
    <property type="match status" value="1"/>
</dbReference>
<evidence type="ECO:0000256" key="1">
    <source>
        <dbReference type="ARBA" id="ARBA00000073"/>
    </source>
</evidence>
<evidence type="ECO:0000259" key="7">
    <source>
        <dbReference type="Pfam" id="PF00849"/>
    </source>
</evidence>
<keyword evidence="5" id="KW-0694">RNA-binding</keyword>
<dbReference type="PANTHER" id="PTHR21600">
    <property type="entry name" value="MITOCHONDRIAL RNA PSEUDOURIDINE SYNTHASE"/>
    <property type="match status" value="1"/>
</dbReference>
<name>A0A7G9GFP7_9FIRM</name>
<dbReference type="KEGG" id="whj:H9Q79_04880"/>
<dbReference type="InterPro" id="IPR006225">
    <property type="entry name" value="PsdUridine_synth_RluC/D"/>
</dbReference>
<dbReference type="EC" id="5.4.99.-" evidence="6"/>
<dbReference type="InterPro" id="IPR036986">
    <property type="entry name" value="S4_RNA-bd_sf"/>
</dbReference>
<dbReference type="Gene3D" id="3.10.290.10">
    <property type="entry name" value="RNA-binding S4 domain"/>
    <property type="match status" value="1"/>
</dbReference>
<dbReference type="GO" id="GO:0006396">
    <property type="term" value="P:RNA processing"/>
    <property type="evidence" value="ECO:0007669"/>
    <property type="project" value="UniProtKB-ARBA"/>
</dbReference>
<dbReference type="PROSITE" id="PS50889">
    <property type="entry name" value="S4"/>
    <property type="match status" value="1"/>
</dbReference>
<gene>
    <name evidence="8" type="ORF">H9Q79_04880</name>
</gene>
<keyword evidence="9" id="KW-1185">Reference proteome</keyword>
<evidence type="ECO:0000256" key="5">
    <source>
        <dbReference type="PROSITE-ProRule" id="PRU00182"/>
    </source>
</evidence>
<organism evidence="8 9">
    <name type="scientific">Wansuia hejianensis</name>
    <dbReference type="NCBI Taxonomy" id="2763667"/>
    <lineage>
        <taxon>Bacteria</taxon>
        <taxon>Bacillati</taxon>
        <taxon>Bacillota</taxon>
        <taxon>Clostridia</taxon>
        <taxon>Lachnospirales</taxon>
        <taxon>Lachnospiraceae</taxon>
        <taxon>Wansuia</taxon>
    </lineage>
</organism>
<reference evidence="8 9" key="1">
    <citation type="submission" date="2020-08" db="EMBL/GenBank/DDBJ databases">
        <authorList>
            <person name="Liu C."/>
            <person name="Sun Q."/>
        </authorList>
    </citation>
    <scope>NUCLEOTIDE SEQUENCE [LARGE SCALE GENOMIC DNA]</scope>
    <source>
        <strain evidence="8 9">NSJ-29</strain>
    </source>
</reference>
<dbReference type="GO" id="GO:0001522">
    <property type="term" value="P:pseudouridine synthesis"/>
    <property type="evidence" value="ECO:0007669"/>
    <property type="project" value="InterPro"/>
</dbReference>
<dbReference type="GO" id="GO:0003723">
    <property type="term" value="F:RNA binding"/>
    <property type="evidence" value="ECO:0007669"/>
    <property type="project" value="UniProtKB-KW"/>
</dbReference>
<evidence type="ECO:0000256" key="2">
    <source>
        <dbReference type="ARBA" id="ARBA00010876"/>
    </source>
</evidence>
<feature type="active site" evidence="4">
    <location>
        <position position="146"/>
    </location>
</feature>
<evidence type="ECO:0000256" key="3">
    <source>
        <dbReference type="ARBA" id="ARBA00023235"/>
    </source>
</evidence>
<dbReference type="SUPFAM" id="SSF55120">
    <property type="entry name" value="Pseudouridine synthase"/>
    <property type="match status" value="1"/>
</dbReference>
<dbReference type="InterPro" id="IPR006145">
    <property type="entry name" value="PsdUridine_synth_RsuA/RluA"/>
</dbReference>
<dbReference type="Gene3D" id="3.30.2350.10">
    <property type="entry name" value="Pseudouridine synthase"/>
    <property type="match status" value="1"/>
</dbReference>
<dbReference type="EMBL" id="CP060635">
    <property type="protein sequence ID" value="QNM09629.1"/>
    <property type="molecule type" value="Genomic_DNA"/>
</dbReference>
<comment type="catalytic activity">
    <reaction evidence="1 6">
        <text>a uridine in RNA = a pseudouridine in RNA</text>
        <dbReference type="Rhea" id="RHEA:48348"/>
        <dbReference type="Rhea" id="RHEA-COMP:12068"/>
        <dbReference type="Rhea" id="RHEA-COMP:12069"/>
        <dbReference type="ChEBI" id="CHEBI:65314"/>
        <dbReference type="ChEBI" id="CHEBI:65315"/>
    </reaction>
</comment>
<dbReference type="RefSeq" id="WP_249329301.1">
    <property type="nucleotide sequence ID" value="NZ_CP060635.1"/>
</dbReference>
<sequence length="330" mass="37715">MKEIIIRETEAGQRLDKFLNRCLPEAGKSFLYKMLRKKNIVLNGKKAEGKELLKCGDSLKFFFSEETMRKFSAAPAGEYPVLDQKYVLYEDEDVLIVNKPAGMLSQKAEQSDVSLAEYLTGYLLKEGAVTSEGLRVFQPGVCNRLDRNTSGIVLSGKHLAAARELSLMLKQRTMKKYYLCLVQGTVQETRRIAGYLRKNPKTNKVTVSDLPAEHASYIETCYEPAAWYEEGTLLKVELITGRTHQIRSHLAYTGHPIAGDVKYGNRKYNQRFEKAYGLRRQFLHAWQVVFPEMEGIFKNLSSKTITAPLPDQLERLLEQLHRQESLHEKS</sequence>